<dbReference type="Pfam" id="PF02321">
    <property type="entry name" value="OEP"/>
    <property type="match status" value="2"/>
</dbReference>
<keyword evidence="7" id="KW-0998">Cell outer membrane</keyword>
<dbReference type="GeneID" id="93133643"/>
<evidence type="ECO:0000256" key="6">
    <source>
        <dbReference type="ARBA" id="ARBA00023136"/>
    </source>
</evidence>
<dbReference type="Proteomes" id="UP000595426">
    <property type="component" value="Chromosome"/>
</dbReference>
<keyword evidence="4" id="KW-1134">Transmembrane beta strand</keyword>
<evidence type="ECO:0000256" key="2">
    <source>
        <dbReference type="ARBA" id="ARBA00007613"/>
    </source>
</evidence>
<evidence type="ECO:0000313" key="9">
    <source>
        <dbReference type="Proteomes" id="UP000595426"/>
    </source>
</evidence>
<dbReference type="GO" id="GO:0015562">
    <property type="term" value="F:efflux transmembrane transporter activity"/>
    <property type="evidence" value="ECO:0007669"/>
    <property type="project" value="InterPro"/>
</dbReference>
<evidence type="ECO:0000256" key="1">
    <source>
        <dbReference type="ARBA" id="ARBA00004442"/>
    </source>
</evidence>
<protein>
    <submittedName>
        <fullName evidence="8">TolC family protein</fullName>
    </submittedName>
</protein>
<dbReference type="OrthoDB" id="9811587at2"/>
<dbReference type="PANTHER" id="PTHR30026:SF20">
    <property type="entry name" value="OUTER MEMBRANE PROTEIN TOLC"/>
    <property type="match status" value="1"/>
</dbReference>
<dbReference type="KEGG" id="egm:AYC65_12045"/>
<comment type="similarity">
    <text evidence="2">Belongs to the outer membrane factor (OMF) (TC 1.B.17) family.</text>
</comment>
<keyword evidence="3" id="KW-0813">Transport</keyword>
<dbReference type="SUPFAM" id="SSF56954">
    <property type="entry name" value="Outer membrane efflux proteins (OEP)"/>
    <property type="match status" value="1"/>
</dbReference>
<name>A0A7T7V031_9FLAO</name>
<dbReference type="PANTHER" id="PTHR30026">
    <property type="entry name" value="OUTER MEMBRANE PROTEIN TOLC"/>
    <property type="match status" value="1"/>
</dbReference>
<dbReference type="GO" id="GO:1990281">
    <property type="term" value="C:efflux pump complex"/>
    <property type="evidence" value="ECO:0007669"/>
    <property type="project" value="TreeGrafter"/>
</dbReference>
<comment type="subcellular location">
    <subcellularLocation>
        <location evidence="1">Cell outer membrane</location>
    </subcellularLocation>
</comment>
<dbReference type="GO" id="GO:0009279">
    <property type="term" value="C:cell outer membrane"/>
    <property type="evidence" value="ECO:0007669"/>
    <property type="project" value="UniProtKB-SubCell"/>
</dbReference>
<keyword evidence="5" id="KW-0812">Transmembrane</keyword>
<evidence type="ECO:0000256" key="7">
    <source>
        <dbReference type="ARBA" id="ARBA00023237"/>
    </source>
</evidence>
<evidence type="ECO:0000313" key="8">
    <source>
        <dbReference type="EMBL" id="QQN59362.1"/>
    </source>
</evidence>
<organism evidence="8 9">
    <name type="scientific">Elizabethkingia bruuniana</name>
    <dbReference type="NCBI Taxonomy" id="1756149"/>
    <lineage>
        <taxon>Bacteria</taxon>
        <taxon>Pseudomonadati</taxon>
        <taxon>Bacteroidota</taxon>
        <taxon>Flavobacteriia</taxon>
        <taxon>Flavobacteriales</taxon>
        <taxon>Weeksellaceae</taxon>
        <taxon>Elizabethkingia</taxon>
    </lineage>
</organism>
<evidence type="ECO:0000256" key="5">
    <source>
        <dbReference type="ARBA" id="ARBA00022692"/>
    </source>
</evidence>
<evidence type="ECO:0000256" key="4">
    <source>
        <dbReference type="ARBA" id="ARBA00022452"/>
    </source>
</evidence>
<dbReference type="AlphaFoldDB" id="A0A7T7V031"/>
<keyword evidence="6" id="KW-0472">Membrane</keyword>
<proteinExistence type="inferred from homology"/>
<keyword evidence="9" id="KW-1185">Reference proteome</keyword>
<reference evidence="8 9" key="1">
    <citation type="submission" date="2020-12" db="EMBL/GenBank/DDBJ databases">
        <title>FDA dAtabase for Regulatory Grade micrObial Sequences (FDA-ARGOS): Supporting development and validation of Infectious Disease Dx tests.</title>
        <authorList>
            <person name="Kerrigan L."/>
            <person name="Long C."/>
            <person name="Tallon L."/>
            <person name="Sadzewicz L."/>
            <person name="Zhao X."/>
            <person name="Boylan J."/>
            <person name="Ott S."/>
            <person name="Bowen H."/>
            <person name="Vavikolanu K."/>
            <person name="Mehta A."/>
            <person name="Aluvathingal J."/>
            <person name="Nadendla S."/>
            <person name="Yan Y."/>
            <person name="Sichtig H."/>
        </authorList>
    </citation>
    <scope>NUCLEOTIDE SEQUENCE [LARGE SCALE GENOMIC DNA]</scope>
    <source>
        <strain evidence="8 9">FDAARGOS_1031</strain>
    </source>
</reference>
<dbReference type="InterPro" id="IPR051906">
    <property type="entry name" value="TolC-like"/>
</dbReference>
<dbReference type="Gene3D" id="1.20.1600.10">
    <property type="entry name" value="Outer membrane efflux proteins (OEP)"/>
    <property type="match status" value="1"/>
</dbReference>
<sequence length="438" mass="48601">MKAKIILLICFFIITEGFSQTGGYPEQWTLENCIDYARNNNISINSLRLSGSSARQDLLQAQQAKYPNLTGSVSQGLAAVSSNNGLQFTGVPSQSIGLNSSMTIYHNGYIRNNESSKNLLVQMADLSVQEAENNITLSITQAFLNIMMAKENIVSLQQVLSTTQVLLKQGQQLYDAGSISKLNLLQLQSQVAQDEYNLTQAQNNLRTDIVNLKQLLQLPSAYDFQIQAPDSIGVSNEVRALQEAENMAQNQRPEIRFGELNIQNANLQLKMAQASTKPTLNVISSASTNYTNGNGSYTSQLGNNFYLPIGLSLAIPIYNNRIYKTGVEKSKIAIEQANLDLVNTKTVLNQQVEQSYISFQNSLAQFTSAKKQMDISKQSLDIVEAQLKLGAIDYVQLQQQRLLYIQALQSFLQAKYGAVLNKQIYDFYTGTPITLTKQ</sequence>
<evidence type="ECO:0000256" key="3">
    <source>
        <dbReference type="ARBA" id="ARBA00022448"/>
    </source>
</evidence>
<gene>
    <name evidence="8" type="ORF">I6H88_01900</name>
</gene>
<dbReference type="GO" id="GO:0015288">
    <property type="term" value="F:porin activity"/>
    <property type="evidence" value="ECO:0007669"/>
    <property type="project" value="TreeGrafter"/>
</dbReference>
<dbReference type="RefSeq" id="WP_034866008.1">
    <property type="nucleotide sequence ID" value="NZ_CBCSDR010000001.1"/>
</dbReference>
<dbReference type="InterPro" id="IPR003423">
    <property type="entry name" value="OMP_efflux"/>
</dbReference>
<dbReference type="EMBL" id="CP067018">
    <property type="protein sequence ID" value="QQN59362.1"/>
    <property type="molecule type" value="Genomic_DNA"/>
</dbReference>
<accession>A0A7T7V031</accession>